<dbReference type="PANTHER" id="PTHR14549">
    <property type="entry name" value="TRANSMEMBRANE PROTEIN 223"/>
    <property type="match status" value="1"/>
</dbReference>
<gene>
    <name evidence="3" type="ORF">BN9_052770</name>
</gene>
<keyword evidence="2" id="KW-0812">Transmembrane</keyword>
<evidence type="ECO:0000256" key="2">
    <source>
        <dbReference type="SAM" id="Phobius"/>
    </source>
</evidence>
<keyword evidence="4" id="KW-1185">Reference proteome</keyword>
<dbReference type="InParanoid" id="A0A024GD81"/>
<evidence type="ECO:0000256" key="1">
    <source>
        <dbReference type="SAM" id="MobiDB-lite"/>
    </source>
</evidence>
<proteinExistence type="predicted"/>
<feature type="region of interest" description="Disordered" evidence="1">
    <location>
        <begin position="213"/>
        <end position="281"/>
    </location>
</feature>
<organism evidence="3 4">
    <name type="scientific">Albugo candida</name>
    <dbReference type="NCBI Taxonomy" id="65357"/>
    <lineage>
        <taxon>Eukaryota</taxon>
        <taxon>Sar</taxon>
        <taxon>Stramenopiles</taxon>
        <taxon>Oomycota</taxon>
        <taxon>Peronosporomycetes</taxon>
        <taxon>Albuginales</taxon>
        <taxon>Albuginaceae</taxon>
        <taxon>Albugo</taxon>
    </lineage>
</organism>
<dbReference type="Proteomes" id="UP000053237">
    <property type="component" value="Unassembled WGS sequence"/>
</dbReference>
<reference evidence="3 4" key="1">
    <citation type="submission" date="2012-05" db="EMBL/GenBank/DDBJ databases">
        <title>Recombination and specialization in a pathogen metapopulation.</title>
        <authorList>
            <person name="Gardiner A."/>
            <person name="Kemen E."/>
            <person name="Schultz-Larsen T."/>
            <person name="MacLean D."/>
            <person name="Van Oosterhout C."/>
            <person name="Jones J.D.G."/>
        </authorList>
    </citation>
    <scope>NUCLEOTIDE SEQUENCE [LARGE SCALE GENOMIC DNA]</scope>
    <source>
        <strain evidence="3 4">Ac Nc2</strain>
    </source>
</reference>
<comment type="caution">
    <text evidence="3">The sequence shown here is derived from an EMBL/GenBank/DDBJ whole genome shotgun (WGS) entry which is preliminary data.</text>
</comment>
<dbReference type="AlphaFoldDB" id="A0A024GD81"/>
<dbReference type="InterPro" id="IPR026100">
    <property type="entry name" value="Tmem223"/>
</dbReference>
<dbReference type="OrthoDB" id="5950063at2759"/>
<dbReference type="InterPro" id="IPR045325">
    <property type="entry name" value="TMEM70/TMEM186/TMEM223"/>
</dbReference>
<evidence type="ECO:0000313" key="3">
    <source>
        <dbReference type="EMBL" id="CCI44468.1"/>
    </source>
</evidence>
<feature type="compositionally biased region" description="Polar residues" evidence="1">
    <location>
        <begin position="235"/>
        <end position="245"/>
    </location>
</feature>
<evidence type="ECO:0000313" key="4">
    <source>
        <dbReference type="Proteomes" id="UP000053237"/>
    </source>
</evidence>
<keyword evidence="2" id="KW-0472">Membrane</keyword>
<feature type="compositionally biased region" description="Basic and acidic residues" evidence="1">
    <location>
        <begin position="214"/>
        <end position="224"/>
    </location>
</feature>
<sequence length="281" mass="31913">MTRWMLRNLYVVKSNLLRRRISTKQVPQNRQLWDRLLAKEPETHNLTKSDILYENPRKAYFGLASAGSLANIAFWSWLKGYEESLVEMIPTMPQPTMYSWIMDDIGSTLGFGSSIILAFMVGFHARRSVAKISVVAGGKKLRITTHRFLGSFSPSFDVPVGQVSANPNTTKNMIMKFGTRAGFYLADARGNFFNRDKLESMINFTTDFSAHTKMKSDADKRPKEAQSMPKVELNIPNSNESSSKTLPRKIAITSKKNNRRKPSKRLGELLQKATHESDKEK</sequence>
<feature type="transmembrane region" description="Helical" evidence="2">
    <location>
        <begin position="59"/>
        <end position="78"/>
    </location>
</feature>
<evidence type="ECO:0008006" key="5">
    <source>
        <dbReference type="Google" id="ProtNLM"/>
    </source>
</evidence>
<dbReference type="Pfam" id="PF06979">
    <property type="entry name" value="TMEM70"/>
    <property type="match status" value="1"/>
</dbReference>
<dbReference type="EMBL" id="CAIX01000071">
    <property type="protein sequence ID" value="CCI44468.1"/>
    <property type="molecule type" value="Genomic_DNA"/>
</dbReference>
<name>A0A024GD81_9STRA</name>
<feature type="transmembrane region" description="Helical" evidence="2">
    <location>
        <begin position="98"/>
        <end position="123"/>
    </location>
</feature>
<accession>A0A024GD81</accession>
<protein>
    <recommendedName>
        <fullName evidence="5">Transmembrane protein 223</fullName>
    </recommendedName>
</protein>
<dbReference type="PANTHER" id="PTHR14549:SF2">
    <property type="entry name" value="TRANSMEMBRANE PROTEIN 223"/>
    <property type="match status" value="1"/>
</dbReference>
<keyword evidence="2" id="KW-1133">Transmembrane helix</keyword>